<dbReference type="Proteomes" id="UP000198263">
    <property type="component" value="Unassembled WGS sequence"/>
</dbReference>
<dbReference type="PANTHER" id="PTHR35563:SF2">
    <property type="entry name" value="BARREL METAL-DEPENDENT HYDROLASE, PUTATIVE (AFU_ORTHOLOGUE AFUA_1G16240)-RELATED"/>
    <property type="match status" value="1"/>
</dbReference>
<name>A0A658R528_9BURK</name>
<dbReference type="Gene3D" id="3.20.20.140">
    <property type="entry name" value="Metal-dependent hydrolases"/>
    <property type="match status" value="1"/>
</dbReference>
<dbReference type="EMBL" id="FCNV02000019">
    <property type="protein sequence ID" value="SAL50742.1"/>
    <property type="molecule type" value="Genomic_DNA"/>
</dbReference>
<organism evidence="2 3">
    <name type="scientific">Caballeronia concitans</name>
    <dbReference type="NCBI Taxonomy" id="1777133"/>
    <lineage>
        <taxon>Bacteria</taxon>
        <taxon>Pseudomonadati</taxon>
        <taxon>Pseudomonadota</taxon>
        <taxon>Betaproteobacteria</taxon>
        <taxon>Burkholderiales</taxon>
        <taxon>Burkholderiaceae</taxon>
        <taxon>Caballeronia</taxon>
    </lineage>
</organism>
<keyword evidence="3" id="KW-1185">Reference proteome</keyword>
<dbReference type="InterPro" id="IPR006680">
    <property type="entry name" value="Amidohydro-rel"/>
</dbReference>
<dbReference type="PANTHER" id="PTHR35563">
    <property type="entry name" value="BARREL METAL-DEPENDENT HYDROLASE, PUTATIVE (AFU_ORTHOLOGUE AFUA_1G16240)-RELATED"/>
    <property type="match status" value="1"/>
</dbReference>
<keyword evidence="2" id="KW-0378">Hydrolase</keyword>
<protein>
    <submittedName>
        <fullName evidence="2">Hydrolase</fullName>
    </submittedName>
</protein>
<evidence type="ECO:0000313" key="3">
    <source>
        <dbReference type="Proteomes" id="UP000198263"/>
    </source>
</evidence>
<evidence type="ECO:0000313" key="2">
    <source>
        <dbReference type="EMBL" id="SAL50742.1"/>
    </source>
</evidence>
<dbReference type="AlphaFoldDB" id="A0A658R528"/>
<reference evidence="2 3" key="1">
    <citation type="submission" date="2016-01" db="EMBL/GenBank/DDBJ databases">
        <authorList>
            <person name="Peeters C."/>
        </authorList>
    </citation>
    <scope>NUCLEOTIDE SEQUENCE [LARGE SCALE GENOMIC DNA]</scope>
    <source>
        <strain evidence="2">LMG 29315</strain>
    </source>
</reference>
<gene>
    <name evidence="2" type="ORF">AWB72_05340</name>
</gene>
<dbReference type="SUPFAM" id="SSF51556">
    <property type="entry name" value="Metallo-dependent hydrolases"/>
    <property type="match status" value="1"/>
</dbReference>
<dbReference type="GO" id="GO:0016787">
    <property type="term" value="F:hydrolase activity"/>
    <property type="evidence" value="ECO:0007669"/>
    <property type="project" value="UniProtKB-KW"/>
</dbReference>
<dbReference type="RefSeq" id="WP_052450167.1">
    <property type="nucleotide sequence ID" value="NZ_FCNV02000019.1"/>
</dbReference>
<comment type="caution">
    <text evidence="2">The sequence shown here is derived from an EMBL/GenBank/DDBJ whole genome shotgun (WGS) entry which is preliminary data.</text>
</comment>
<dbReference type="OrthoDB" id="9787654at2"/>
<dbReference type="InterPro" id="IPR032466">
    <property type="entry name" value="Metal_Hydrolase"/>
</dbReference>
<accession>A0A658R528</accession>
<feature type="domain" description="Amidohydrolase-related" evidence="1">
    <location>
        <begin position="7"/>
        <end position="267"/>
    </location>
</feature>
<dbReference type="InterPro" id="IPR052358">
    <property type="entry name" value="Aro_Compnd_Degr_Hydrolases"/>
</dbReference>
<proteinExistence type="predicted"/>
<evidence type="ECO:0000259" key="1">
    <source>
        <dbReference type="Pfam" id="PF04909"/>
    </source>
</evidence>
<sequence>MNLEGACDCHIHVYEEGYPLAKTATFAPPPAPASAYREVQRALGFSRAIVVQPTGYGFDNRCTLAAIAQLGDGARGIAVVPPDIGDDELQRLHDAGIRGVRFMMLPGGVLPWDALADKSARIAPLGWNIDLQLDGHTLPQHEAMLARLPSNLVIDHLGKFLAPVTPQSEGFASLCRLLDGPRCWIKLSAPYESSRTGAPDFDDVSWLVRTLSARFPERGVWASNWPHPNVKPVPDDARMLDWTMRLVESDGVRRKILTDNPAELYRFNTRPHTDRFIPLQA</sequence>
<dbReference type="Pfam" id="PF04909">
    <property type="entry name" value="Amidohydro_2"/>
    <property type="match status" value="1"/>
</dbReference>